<evidence type="ECO:0000256" key="7">
    <source>
        <dbReference type="SAM" id="MobiDB-lite"/>
    </source>
</evidence>
<dbReference type="PANTHER" id="PTHR42953">
    <property type="entry name" value="HIGH-AFFINITY ZINC UPTAKE SYSTEM PROTEIN ZNUA-RELATED"/>
    <property type="match status" value="1"/>
</dbReference>
<dbReference type="AlphaFoldDB" id="A0A318L1I1"/>
<keyword evidence="4" id="KW-0479">Metal-binding</keyword>
<reference evidence="9 10" key="1">
    <citation type="submission" date="2018-05" db="EMBL/GenBank/DDBJ databases">
        <title>Genomic Encyclopedia of Type Strains, Phase IV (KMG-IV): sequencing the most valuable type-strain genomes for metagenomic binning, comparative biology and taxonomic classification.</title>
        <authorList>
            <person name="Goeker M."/>
        </authorList>
    </citation>
    <scope>NUCLEOTIDE SEQUENCE [LARGE SCALE GENOMIC DNA]</scope>
    <source>
        <strain evidence="9 10">DSM 29661</strain>
    </source>
</reference>
<dbReference type="Gene3D" id="3.40.50.1980">
    <property type="entry name" value="Nitrogenase molybdenum iron protein domain"/>
    <property type="match status" value="2"/>
</dbReference>
<dbReference type="PANTHER" id="PTHR42953:SF1">
    <property type="entry name" value="METAL-BINDING PROTEIN HI_0362-RELATED"/>
    <property type="match status" value="1"/>
</dbReference>
<organism evidence="9 10">
    <name type="scientific">Rivihabitans pingtungensis</name>
    <dbReference type="NCBI Taxonomy" id="1054498"/>
    <lineage>
        <taxon>Bacteria</taxon>
        <taxon>Pseudomonadati</taxon>
        <taxon>Pseudomonadota</taxon>
        <taxon>Betaproteobacteria</taxon>
        <taxon>Neisseriales</taxon>
        <taxon>Aquaspirillaceae</taxon>
        <taxon>Rivihabitans</taxon>
    </lineage>
</organism>
<evidence type="ECO:0000256" key="8">
    <source>
        <dbReference type="SAM" id="SignalP"/>
    </source>
</evidence>
<dbReference type="InterPro" id="IPR006129">
    <property type="entry name" value="AdhesinB"/>
</dbReference>
<comment type="similarity">
    <text evidence="2 6">Belongs to the bacterial solute-binding protein 9 family.</text>
</comment>
<dbReference type="EMBL" id="QJKI01000001">
    <property type="protein sequence ID" value="PXX81806.1"/>
    <property type="molecule type" value="Genomic_DNA"/>
</dbReference>
<comment type="caution">
    <text evidence="9">The sequence shown here is derived from an EMBL/GenBank/DDBJ whole genome shotgun (WGS) entry which is preliminary data.</text>
</comment>
<dbReference type="OrthoDB" id="9793396at2"/>
<dbReference type="CDD" id="cd01137">
    <property type="entry name" value="PsaA"/>
    <property type="match status" value="1"/>
</dbReference>
<keyword evidence="3 6" id="KW-0813">Transport</keyword>
<dbReference type="GO" id="GO:0030313">
    <property type="term" value="C:cell envelope"/>
    <property type="evidence" value="ECO:0007669"/>
    <property type="project" value="UniProtKB-SubCell"/>
</dbReference>
<dbReference type="InterPro" id="IPR006128">
    <property type="entry name" value="Lipoprotein_PsaA-like"/>
</dbReference>
<sequence>MKKSLISLLLALLATPALADKLPVLASFSILADLTREVGGERVDVASLVGPDQDAHVFQPAPQDVKKLAAAKVFVVNGLGFEGWLSRLSKSSGFKGQTVVASQGVKAQDMAEEEHDHHGHDHGHTDPHAWHNPQNVKLYVNNIRAALTQADPAGKDYYSQRASQYSQQLDALDADARQRFAAIPASQRKVLTSHDAFGYLAQRYQIRFLSPQGVSTDAEASAKTVAKLVRQVKAEKIRAVFVENMTDKRLLEQLSREAGVQVGGKLYADALSPANGPAPSYLKLFSHNVNSLSAAMKP</sequence>
<dbReference type="PRINTS" id="PR00690">
    <property type="entry name" value="ADHESNFAMILY"/>
</dbReference>
<dbReference type="PRINTS" id="PR00691">
    <property type="entry name" value="ADHESINB"/>
</dbReference>
<dbReference type="GO" id="GO:0046872">
    <property type="term" value="F:metal ion binding"/>
    <property type="evidence" value="ECO:0007669"/>
    <property type="project" value="UniProtKB-KW"/>
</dbReference>
<dbReference type="Proteomes" id="UP000247555">
    <property type="component" value="Unassembled WGS sequence"/>
</dbReference>
<proteinExistence type="inferred from homology"/>
<gene>
    <name evidence="9" type="ORF">DFR34_10135</name>
</gene>
<evidence type="ECO:0000313" key="9">
    <source>
        <dbReference type="EMBL" id="PXX81806.1"/>
    </source>
</evidence>
<evidence type="ECO:0000256" key="6">
    <source>
        <dbReference type="RuleBase" id="RU003512"/>
    </source>
</evidence>
<feature type="chain" id="PRO_5016314883" evidence="8">
    <location>
        <begin position="20"/>
        <end position="298"/>
    </location>
</feature>
<protein>
    <submittedName>
        <fullName evidence="9">Zinc/manganese transport system substrate-binding protein</fullName>
    </submittedName>
</protein>
<dbReference type="SUPFAM" id="SSF53807">
    <property type="entry name" value="Helical backbone' metal receptor"/>
    <property type="match status" value="1"/>
</dbReference>
<dbReference type="Pfam" id="PF01297">
    <property type="entry name" value="ZnuA"/>
    <property type="match status" value="1"/>
</dbReference>
<keyword evidence="5 8" id="KW-0732">Signal</keyword>
<dbReference type="InterPro" id="IPR006127">
    <property type="entry name" value="ZnuA-like"/>
</dbReference>
<comment type="subcellular location">
    <subcellularLocation>
        <location evidence="1">Cell envelope</location>
    </subcellularLocation>
</comment>
<keyword evidence="10" id="KW-1185">Reference proteome</keyword>
<dbReference type="InterPro" id="IPR050492">
    <property type="entry name" value="Bact_metal-bind_prot9"/>
</dbReference>
<evidence type="ECO:0000256" key="2">
    <source>
        <dbReference type="ARBA" id="ARBA00011028"/>
    </source>
</evidence>
<evidence type="ECO:0000256" key="4">
    <source>
        <dbReference type="ARBA" id="ARBA00022723"/>
    </source>
</evidence>
<evidence type="ECO:0000313" key="10">
    <source>
        <dbReference type="Proteomes" id="UP000247555"/>
    </source>
</evidence>
<dbReference type="GO" id="GO:0030001">
    <property type="term" value="P:metal ion transport"/>
    <property type="evidence" value="ECO:0007669"/>
    <property type="project" value="InterPro"/>
</dbReference>
<dbReference type="GO" id="GO:0007155">
    <property type="term" value="P:cell adhesion"/>
    <property type="evidence" value="ECO:0007669"/>
    <property type="project" value="InterPro"/>
</dbReference>
<dbReference type="RefSeq" id="WP_110389145.1">
    <property type="nucleotide sequence ID" value="NZ_QJKI01000001.1"/>
</dbReference>
<feature type="signal peptide" evidence="8">
    <location>
        <begin position="1"/>
        <end position="19"/>
    </location>
</feature>
<name>A0A318L1I1_9NEIS</name>
<accession>A0A318L1I1</accession>
<evidence type="ECO:0000256" key="1">
    <source>
        <dbReference type="ARBA" id="ARBA00004196"/>
    </source>
</evidence>
<evidence type="ECO:0000256" key="5">
    <source>
        <dbReference type="ARBA" id="ARBA00022729"/>
    </source>
</evidence>
<evidence type="ECO:0000256" key="3">
    <source>
        <dbReference type="ARBA" id="ARBA00022448"/>
    </source>
</evidence>
<feature type="region of interest" description="Disordered" evidence="7">
    <location>
        <begin position="107"/>
        <end position="128"/>
    </location>
</feature>
<feature type="compositionally biased region" description="Basic and acidic residues" evidence="7">
    <location>
        <begin position="114"/>
        <end position="128"/>
    </location>
</feature>